<gene>
    <name evidence="6" type="ORF">B0A52_02085</name>
</gene>
<dbReference type="InterPro" id="IPR036188">
    <property type="entry name" value="FAD/NAD-bd_sf"/>
</dbReference>
<protein>
    <recommendedName>
        <fullName evidence="5">FAD-binding domain-containing protein</fullName>
    </recommendedName>
</protein>
<dbReference type="PANTHER" id="PTHR43476">
    <property type="entry name" value="3-(3-HYDROXY-PHENYL)PROPIONATE/3-HYDROXYCINNAMIC ACID HYDROXYLASE"/>
    <property type="match status" value="1"/>
</dbReference>
<keyword evidence="3" id="KW-0560">Oxidoreductase</keyword>
<dbReference type="InterPro" id="IPR050631">
    <property type="entry name" value="PheA/TfdB_FAD_monoxygenase"/>
</dbReference>
<evidence type="ECO:0000256" key="1">
    <source>
        <dbReference type="ARBA" id="ARBA00022630"/>
    </source>
</evidence>
<dbReference type="Proteomes" id="UP000288859">
    <property type="component" value="Unassembled WGS sequence"/>
</dbReference>
<dbReference type="Gene3D" id="3.50.50.60">
    <property type="entry name" value="FAD/NAD(P)-binding domain"/>
    <property type="match status" value="1"/>
</dbReference>
<evidence type="ECO:0000313" key="7">
    <source>
        <dbReference type="Proteomes" id="UP000288859"/>
    </source>
</evidence>
<dbReference type="PANTHER" id="PTHR43476:SF4">
    <property type="entry name" value="BLR0106 PROTEIN"/>
    <property type="match status" value="1"/>
</dbReference>
<dbReference type="Pfam" id="PF01494">
    <property type="entry name" value="FAD_binding_3"/>
    <property type="match status" value="1"/>
</dbReference>
<keyword evidence="1" id="KW-0285">Flavoprotein</keyword>
<dbReference type="PRINTS" id="PR00420">
    <property type="entry name" value="RNGMNOXGNASE"/>
</dbReference>
<organism evidence="6 7">
    <name type="scientific">Exophiala mesophila</name>
    <name type="common">Black yeast-like fungus</name>
    <dbReference type="NCBI Taxonomy" id="212818"/>
    <lineage>
        <taxon>Eukaryota</taxon>
        <taxon>Fungi</taxon>
        <taxon>Dikarya</taxon>
        <taxon>Ascomycota</taxon>
        <taxon>Pezizomycotina</taxon>
        <taxon>Eurotiomycetes</taxon>
        <taxon>Chaetothyriomycetidae</taxon>
        <taxon>Chaetothyriales</taxon>
        <taxon>Herpotrichiellaceae</taxon>
        <taxon>Exophiala</taxon>
    </lineage>
</organism>
<evidence type="ECO:0000259" key="5">
    <source>
        <dbReference type="Pfam" id="PF01494"/>
    </source>
</evidence>
<evidence type="ECO:0000256" key="3">
    <source>
        <dbReference type="ARBA" id="ARBA00023002"/>
    </source>
</evidence>
<evidence type="ECO:0000256" key="4">
    <source>
        <dbReference type="ARBA" id="ARBA00023027"/>
    </source>
</evidence>
<keyword evidence="2" id="KW-0274">FAD</keyword>
<sequence length="415" mass="45314">MTLHKIEKVIIAGAGPVGLLTALLLGQKGIQVDVLEAYDEINVSPRGLAYGLPAIQVLARAGILDKTIERGFIPKDVAWRKPDGTLIAGFDRLEARIDGLPQSVILPVGSLSALLLEEVQDYPSVKIYWANRVSNVGQDSDKAWVEVNGSSNLIYADFVIGCDGGSSTVRKSVSGASFPGSTWPKTLVAVNARVDFDKLDFSDVQWIIHPEDWFVIARIDKKGLWRIVYGEAPGLSAEEIRSRLPERFQKTLPGHPEPGTYELETVTPYTVHQRCAEKMRVGRILLAGDAAHLNNPMGGLGLTTGVCDVGSLVDCLYGIDSGDASIDILDKYDEMRRQIFSQVTDVTSTRNFHRVMADPETILEKDPFFRLLDKAKTDPNVAAGLIKHEMSIGCDLTQFYSKSSVESTAGSASRP</sequence>
<proteinExistence type="predicted"/>
<comment type="caution">
    <text evidence="6">The sequence shown here is derived from an EMBL/GenBank/DDBJ whole genome shotgun (WGS) entry which is preliminary data.</text>
</comment>
<dbReference type="SUPFAM" id="SSF51905">
    <property type="entry name" value="FAD/NAD(P)-binding domain"/>
    <property type="match status" value="1"/>
</dbReference>
<dbReference type="VEuPathDB" id="FungiDB:PV10_01715"/>
<dbReference type="AlphaFoldDB" id="A0A438NEU4"/>
<dbReference type="EMBL" id="NAJM01000005">
    <property type="protein sequence ID" value="RVX74253.1"/>
    <property type="molecule type" value="Genomic_DNA"/>
</dbReference>
<dbReference type="OrthoDB" id="10016252at2759"/>
<dbReference type="InterPro" id="IPR002938">
    <property type="entry name" value="FAD-bd"/>
</dbReference>
<reference evidence="6 7" key="1">
    <citation type="submission" date="2017-03" db="EMBL/GenBank/DDBJ databases">
        <title>Genomes of endolithic fungi from Antarctica.</title>
        <authorList>
            <person name="Coleine C."/>
            <person name="Masonjones S."/>
            <person name="Stajich J.E."/>
        </authorList>
    </citation>
    <scope>NUCLEOTIDE SEQUENCE [LARGE SCALE GENOMIC DNA]</scope>
    <source>
        <strain evidence="6 7">CCFEE 6314</strain>
    </source>
</reference>
<evidence type="ECO:0000313" key="6">
    <source>
        <dbReference type="EMBL" id="RVX74253.1"/>
    </source>
</evidence>
<feature type="domain" description="FAD-binding" evidence="5">
    <location>
        <begin position="8"/>
        <end position="346"/>
    </location>
</feature>
<accession>A0A438NEU4</accession>
<keyword evidence="4" id="KW-0520">NAD</keyword>
<dbReference type="Gene3D" id="3.30.70.2450">
    <property type="match status" value="1"/>
</dbReference>
<dbReference type="GO" id="GO:0071949">
    <property type="term" value="F:FAD binding"/>
    <property type="evidence" value="ECO:0007669"/>
    <property type="project" value="InterPro"/>
</dbReference>
<evidence type="ECO:0000256" key="2">
    <source>
        <dbReference type="ARBA" id="ARBA00022827"/>
    </source>
</evidence>
<name>A0A438NEU4_EXOME</name>
<dbReference type="GO" id="GO:0016491">
    <property type="term" value="F:oxidoreductase activity"/>
    <property type="evidence" value="ECO:0007669"/>
    <property type="project" value="UniProtKB-KW"/>
</dbReference>